<organism evidence="2 3">
    <name type="scientific">Clostridium chauvoei</name>
    <dbReference type="NCBI Taxonomy" id="46867"/>
    <lineage>
        <taxon>Bacteria</taxon>
        <taxon>Bacillati</taxon>
        <taxon>Bacillota</taxon>
        <taxon>Clostridia</taxon>
        <taxon>Eubacteriales</taxon>
        <taxon>Clostridiaceae</taxon>
        <taxon>Clostridium</taxon>
    </lineage>
</organism>
<dbReference type="Pfam" id="PF08241">
    <property type="entry name" value="Methyltransf_11"/>
    <property type="match status" value="1"/>
</dbReference>
<dbReference type="Proteomes" id="UP000775179">
    <property type="component" value="Unassembled WGS sequence"/>
</dbReference>
<dbReference type="AlphaFoldDB" id="A0ABD4RDT5"/>
<dbReference type="GO" id="GO:0008168">
    <property type="term" value="F:methyltransferase activity"/>
    <property type="evidence" value="ECO:0007669"/>
    <property type="project" value="UniProtKB-KW"/>
</dbReference>
<dbReference type="KEGG" id="cchv:BTM20_07470"/>
<name>A0ABD4RDT5_9CLOT</name>
<protein>
    <submittedName>
        <fullName evidence="2">Methyltransferase domain-containing protein</fullName>
    </submittedName>
</protein>
<dbReference type="InterPro" id="IPR013216">
    <property type="entry name" value="Methyltransf_11"/>
</dbReference>
<keyword evidence="2" id="KW-0489">Methyltransferase</keyword>
<dbReference type="EMBL" id="JAIFTX010000001">
    <property type="protein sequence ID" value="MBX7289519.1"/>
    <property type="molecule type" value="Genomic_DNA"/>
</dbReference>
<dbReference type="PANTHER" id="PTHR43591">
    <property type="entry name" value="METHYLTRANSFERASE"/>
    <property type="match status" value="1"/>
</dbReference>
<comment type="caution">
    <text evidence="2">The sequence shown here is derived from an EMBL/GenBank/DDBJ whole genome shotgun (WGS) entry which is preliminary data.</text>
</comment>
<dbReference type="SUPFAM" id="SSF53335">
    <property type="entry name" value="S-adenosyl-L-methionine-dependent methyltransferases"/>
    <property type="match status" value="1"/>
</dbReference>
<evidence type="ECO:0000259" key="1">
    <source>
        <dbReference type="Pfam" id="PF08241"/>
    </source>
</evidence>
<gene>
    <name evidence="2" type="ORF">K4H94_00440</name>
</gene>
<proteinExistence type="predicted"/>
<dbReference type="Gene3D" id="3.40.50.150">
    <property type="entry name" value="Vaccinia Virus protein VP39"/>
    <property type="match status" value="1"/>
</dbReference>
<dbReference type="GO" id="GO:0032259">
    <property type="term" value="P:methylation"/>
    <property type="evidence" value="ECO:0007669"/>
    <property type="project" value="UniProtKB-KW"/>
</dbReference>
<reference evidence="2 3" key="1">
    <citation type="submission" date="2021-08" db="EMBL/GenBank/DDBJ databases">
        <title>Genome sequence analysis of Clostridium chauvoei strains of European origin and evaluation of typing options for outbreak investigations.</title>
        <authorList>
            <person name="Abdel-Glil M."/>
            <person name="Thomas P."/>
            <person name="Seyboldt C."/>
        </authorList>
    </citation>
    <scope>NUCLEOTIDE SEQUENCE [LARGE SCALE GENOMIC DNA]</scope>
    <source>
        <strain evidence="2 3">S0260-09</strain>
    </source>
</reference>
<dbReference type="RefSeq" id="WP_021875694.1">
    <property type="nucleotide sequence ID" value="NZ_CP018624.1"/>
</dbReference>
<dbReference type="GeneID" id="66301705"/>
<dbReference type="InterPro" id="IPR029063">
    <property type="entry name" value="SAM-dependent_MTases_sf"/>
</dbReference>
<evidence type="ECO:0000313" key="2">
    <source>
        <dbReference type="EMBL" id="MBX7289519.1"/>
    </source>
</evidence>
<dbReference type="CDD" id="cd02440">
    <property type="entry name" value="AdoMet_MTases"/>
    <property type="match status" value="1"/>
</dbReference>
<sequence>MSYSDIYKSLGLNTEIERLKKQAYMGWDREINMLKFLGLKDGMKILEVGSGPGFVTELLLNEFKNSSVISLDVDKNLMDISKNRLKNIFNERLGFVQESILNTSFNDNTFDFVLVRFVYQHINNTNTATKEIYRILKPGGKVVIVDIDNGIWGVTNPELKLIPYLNNNLAKFQNSSGGDRNIGRKLIKLLKYSGFTNLDFQVVAKHSDILGMDKFKNLSSIPNADRFMVNPQISKIISSYNNFYNSKDSTIILLILMACGEKPN</sequence>
<keyword evidence="2" id="KW-0808">Transferase</keyword>
<accession>A0ABD4RDT5</accession>
<evidence type="ECO:0000313" key="3">
    <source>
        <dbReference type="Proteomes" id="UP000775179"/>
    </source>
</evidence>
<feature type="domain" description="Methyltransferase type 11" evidence="1">
    <location>
        <begin position="46"/>
        <end position="144"/>
    </location>
</feature>